<dbReference type="EMBL" id="JH159153">
    <property type="protein sequence ID" value="EGZ20241.1"/>
    <property type="molecule type" value="Genomic_DNA"/>
</dbReference>
<dbReference type="KEGG" id="psoj:PHYSODRAFT_328375"/>
<dbReference type="InterPro" id="IPR014756">
    <property type="entry name" value="Ig_E-set"/>
</dbReference>
<dbReference type="SMART" id="SM01017">
    <property type="entry name" value="Arrestin_C"/>
    <property type="match status" value="1"/>
</dbReference>
<dbReference type="InterPro" id="IPR011022">
    <property type="entry name" value="Arrestin_C-like"/>
</dbReference>
<proteinExistence type="predicted"/>
<feature type="domain" description="Arrestin C-terminal-like" evidence="1">
    <location>
        <begin position="183"/>
        <end position="316"/>
    </location>
</feature>
<dbReference type="AlphaFoldDB" id="G4Z598"/>
<dbReference type="RefSeq" id="XP_009522958.1">
    <property type="nucleotide sequence ID" value="XM_009524663.1"/>
</dbReference>
<reference evidence="2 3" key="1">
    <citation type="journal article" date="2006" name="Science">
        <title>Phytophthora genome sequences uncover evolutionary origins and mechanisms of pathogenesis.</title>
        <authorList>
            <person name="Tyler B.M."/>
            <person name="Tripathy S."/>
            <person name="Zhang X."/>
            <person name="Dehal P."/>
            <person name="Jiang R.H."/>
            <person name="Aerts A."/>
            <person name="Arredondo F.D."/>
            <person name="Baxter L."/>
            <person name="Bensasson D."/>
            <person name="Beynon J.L."/>
            <person name="Chapman J."/>
            <person name="Damasceno C.M."/>
            <person name="Dorrance A.E."/>
            <person name="Dou D."/>
            <person name="Dickerman A.W."/>
            <person name="Dubchak I.L."/>
            <person name="Garbelotto M."/>
            <person name="Gijzen M."/>
            <person name="Gordon S.G."/>
            <person name="Govers F."/>
            <person name="Grunwald N.J."/>
            <person name="Huang W."/>
            <person name="Ivors K.L."/>
            <person name="Jones R.W."/>
            <person name="Kamoun S."/>
            <person name="Krampis K."/>
            <person name="Lamour K.H."/>
            <person name="Lee M.K."/>
            <person name="McDonald W.H."/>
            <person name="Medina M."/>
            <person name="Meijer H.J."/>
            <person name="Nordberg E.K."/>
            <person name="Maclean D.J."/>
            <person name="Ospina-Giraldo M.D."/>
            <person name="Morris P.F."/>
            <person name="Phuntumart V."/>
            <person name="Putnam N.H."/>
            <person name="Rash S."/>
            <person name="Rose J.K."/>
            <person name="Sakihama Y."/>
            <person name="Salamov A.A."/>
            <person name="Savidor A."/>
            <person name="Scheuring C.F."/>
            <person name="Smith B.M."/>
            <person name="Sobral B.W."/>
            <person name="Terry A."/>
            <person name="Torto-Alalibo T.A."/>
            <person name="Win J."/>
            <person name="Xu Z."/>
            <person name="Zhang H."/>
            <person name="Grigoriev I.V."/>
            <person name="Rokhsar D.S."/>
            <person name="Boore J.L."/>
        </authorList>
    </citation>
    <scope>NUCLEOTIDE SEQUENCE [LARGE SCALE GENOMIC DNA]</scope>
    <source>
        <strain evidence="2 3">P6497</strain>
    </source>
</reference>
<dbReference type="InParanoid" id="G4Z598"/>
<dbReference type="GO" id="GO:0015031">
    <property type="term" value="P:protein transport"/>
    <property type="evidence" value="ECO:0007669"/>
    <property type="project" value="TreeGrafter"/>
</dbReference>
<keyword evidence="3" id="KW-1185">Reference proteome</keyword>
<dbReference type="Proteomes" id="UP000002640">
    <property type="component" value="Unassembled WGS sequence"/>
</dbReference>
<dbReference type="InterPro" id="IPR011021">
    <property type="entry name" value="Arrestin-like_N"/>
</dbReference>
<dbReference type="SUPFAM" id="SSF81296">
    <property type="entry name" value="E set domains"/>
    <property type="match status" value="2"/>
</dbReference>
<dbReference type="SMR" id="G4Z598"/>
<organism evidence="2 3">
    <name type="scientific">Phytophthora sojae (strain P6497)</name>
    <name type="common">Soybean stem and root rot agent</name>
    <name type="synonym">Phytophthora megasperma f. sp. glycines</name>
    <dbReference type="NCBI Taxonomy" id="1094619"/>
    <lineage>
        <taxon>Eukaryota</taxon>
        <taxon>Sar</taxon>
        <taxon>Stramenopiles</taxon>
        <taxon>Oomycota</taxon>
        <taxon>Peronosporomycetes</taxon>
        <taxon>Peronosporales</taxon>
        <taxon>Peronosporaceae</taxon>
        <taxon>Phytophthora</taxon>
    </lineage>
</organism>
<dbReference type="PANTHER" id="PTHR11188:SF17">
    <property type="entry name" value="FI21816P1"/>
    <property type="match status" value="1"/>
</dbReference>
<protein>
    <recommendedName>
        <fullName evidence="1">Arrestin C-terminal-like domain-containing protein</fullName>
    </recommendedName>
</protein>
<dbReference type="Gene3D" id="2.60.40.640">
    <property type="match status" value="2"/>
</dbReference>
<dbReference type="InterPro" id="IPR014752">
    <property type="entry name" value="Arrestin-like_C"/>
</dbReference>
<evidence type="ECO:0000313" key="3">
    <source>
        <dbReference type="Proteomes" id="UP000002640"/>
    </source>
</evidence>
<dbReference type="PANTHER" id="PTHR11188">
    <property type="entry name" value="ARRESTIN DOMAIN CONTAINING PROTEIN"/>
    <property type="match status" value="1"/>
</dbReference>
<dbReference type="GeneID" id="20645778"/>
<dbReference type="Pfam" id="PF02752">
    <property type="entry name" value="Arrestin_C"/>
    <property type="match status" value="1"/>
</dbReference>
<dbReference type="Pfam" id="PF00339">
    <property type="entry name" value="Arrestin_N"/>
    <property type="match status" value="1"/>
</dbReference>
<sequence>MGKLAQVLGVGVKGRLRLELERDKYQAGDLVQGTIFLSVEEEIRCSGDLMLIISGVETITWIRQHGEGRTRHSDESAILHDELGISCHREAFLPGEYVFPFSYQLQPTLPGSFQLSNRSAGRMRNIRAQVKYELKASQPVQGAFRADLETKRELFIVPVPTARIVRPLERSTSTEIWMMTMFRKGSCQLSASMDRDVYTPREMLTVRCSVFNLSKMNVRALSLRLYEDLVLHHKRGGDTRTSTCLCEGEFSGVMAGESADRTVSLHLVEWLTGCSMRPSTSSRFVSWSYRVEVRSTFLMSPSVSLEFPVTIVHQNSTLEPARAAAAAAVHGMKRRRQSGWRQL</sequence>
<gene>
    <name evidence="2" type="ORF">PHYSODRAFT_328375</name>
</gene>
<dbReference type="InterPro" id="IPR050357">
    <property type="entry name" value="Arrestin_domain-protein"/>
</dbReference>
<dbReference type="GO" id="GO:0005737">
    <property type="term" value="C:cytoplasm"/>
    <property type="evidence" value="ECO:0007669"/>
    <property type="project" value="TreeGrafter"/>
</dbReference>
<evidence type="ECO:0000313" key="2">
    <source>
        <dbReference type="EMBL" id="EGZ20241.1"/>
    </source>
</evidence>
<accession>G4Z598</accession>
<name>G4Z598_PHYSP</name>
<evidence type="ECO:0000259" key="1">
    <source>
        <dbReference type="SMART" id="SM01017"/>
    </source>
</evidence>
<dbReference type="STRING" id="1094619.G4Z598"/>